<sequence>MSEKQYEQDGKVEVTQVQAQAIEEGKRYYIRRVYENRKLVESLYGEFDPDKRAIRMFSVDHFLLLNAGGAVPCQELFEPLYDLSTRELKLALTYGYTVKEAAE</sequence>
<dbReference type="Proteomes" id="UP000221795">
    <property type="component" value="Segment"/>
</dbReference>
<evidence type="ECO:0000313" key="2">
    <source>
        <dbReference type="Proteomes" id="UP000221795"/>
    </source>
</evidence>
<gene>
    <name evidence="1" type="ORF">Goe3_c12000</name>
</gene>
<organism evidence="1 2">
    <name type="scientific">Bacillus phage vB_BsuM-Goe3</name>
    <dbReference type="NCBI Taxonomy" id="1933063"/>
    <lineage>
        <taxon>Viruses</taxon>
        <taxon>Duplodnaviria</taxon>
        <taxon>Heunggongvirae</taxon>
        <taxon>Uroviricota</taxon>
        <taxon>Caudoviricetes</taxon>
        <taxon>Herelleviridae</taxon>
        <taxon>Bastillevirinae</taxon>
        <taxon>Grisebachstrassevirus</taxon>
        <taxon>Grisebachstrassevirus goe3</taxon>
    </lineage>
</organism>
<protein>
    <submittedName>
        <fullName evidence="1">Uncharacterized protein</fullName>
    </submittedName>
</protein>
<dbReference type="EMBL" id="KY368640">
    <property type="protein sequence ID" value="APZ82581.1"/>
    <property type="molecule type" value="Genomic_DNA"/>
</dbReference>
<name>A0A217ER66_BPGO3</name>
<proteinExistence type="predicted"/>
<reference evidence="1" key="1">
    <citation type="journal article" date="2017" name="Viruses">
        <title>Characterization of Bacillus subtilis Viruses vB_BsuM-Goe2 and vB_BsuM-Goe3.</title>
        <authorList>
            <person name="Willms I.M."/>
            <person name="Hoppert M."/>
            <person name="Hertel R."/>
        </authorList>
    </citation>
    <scope>NUCLEOTIDE SEQUENCE [LARGE SCALE GENOMIC DNA]</scope>
</reference>
<organismHost>
    <name type="scientific">Bacillus subtilis</name>
    <dbReference type="NCBI Taxonomy" id="1423"/>
</organismHost>
<evidence type="ECO:0000313" key="1">
    <source>
        <dbReference type="EMBL" id="APZ82581.1"/>
    </source>
</evidence>
<accession>A0A217ER66</accession>
<keyword evidence="2" id="KW-1185">Reference proteome</keyword>